<organism evidence="1 2">
    <name type="scientific">Patulibacter medicamentivorans</name>
    <dbReference type="NCBI Taxonomy" id="1097667"/>
    <lineage>
        <taxon>Bacteria</taxon>
        <taxon>Bacillati</taxon>
        <taxon>Actinomycetota</taxon>
        <taxon>Thermoleophilia</taxon>
        <taxon>Solirubrobacterales</taxon>
        <taxon>Patulibacteraceae</taxon>
        <taxon>Patulibacter</taxon>
    </lineage>
</organism>
<accession>H0E7Q9</accession>
<comment type="caution">
    <text evidence="1">The sequence shown here is derived from an EMBL/GenBank/DDBJ whole genome shotgun (WGS) entry which is preliminary data.</text>
</comment>
<dbReference type="AlphaFoldDB" id="H0E7Q9"/>
<evidence type="ECO:0000313" key="2">
    <source>
        <dbReference type="Proteomes" id="UP000005143"/>
    </source>
</evidence>
<proteinExistence type="predicted"/>
<dbReference type="Proteomes" id="UP000005143">
    <property type="component" value="Unassembled WGS sequence"/>
</dbReference>
<dbReference type="EMBL" id="AGUD01000227">
    <property type="protein sequence ID" value="EHN10333.1"/>
    <property type="molecule type" value="Genomic_DNA"/>
</dbReference>
<protein>
    <submittedName>
        <fullName evidence="1">Uncharacterized protein</fullName>
    </submittedName>
</protein>
<name>H0E7Q9_9ACTN</name>
<sequence>MVESAAGEAFLGADGAARARGPLLQAAEDARIHGIALRPPAADGVADADAHVHVPAEVWAGAPTTFGDRFAPFVAAAGPDGLLLSDGPIPADAPHENLRAGRALVTAA</sequence>
<evidence type="ECO:0000313" key="1">
    <source>
        <dbReference type="EMBL" id="EHN10333.1"/>
    </source>
</evidence>
<gene>
    <name evidence="1" type="ORF">PAI11_28630</name>
</gene>
<keyword evidence="2" id="KW-1185">Reference proteome</keyword>
<reference evidence="1 2" key="1">
    <citation type="journal article" date="2013" name="Biodegradation">
        <title>Quantitative proteomic analysis of ibuprofen-degrading Patulibacter sp. strain I11.</title>
        <authorList>
            <person name="Almeida B."/>
            <person name="Kjeldal H."/>
            <person name="Lolas I."/>
            <person name="Knudsen A.D."/>
            <person name="Carvalho G."/>
            <person name="Nielsen K.L."/>
            <person name="Barreto Crespo M.T."/>
            <person name="Stensballe A."/>
            <person name="Nielsen J.L."/>
        </authorList>
    </citation>
    <scope>NUCLEOTIDE SEQUENCE [LARGE SCALE GENOMIC DNA]</scope>
    <source>
        <strain evidence="1 2">I11</strain>
    </source>
</reference>